<evidence type="ECO:0000259" key="1">
    <source>
        <dbReference type="Pfam" id="PF05239"/>
    </source>
</evidence>
<dbReference type="RefSeq" id="WP_062704026.1">
    <property type="nucleotide sequence ID" value="NZ_LLZG01000153.1"/>
</dbReference>
<proteinExistence type="predicted"/>
<keyword evidence="3" id="KW-1185">Reference proteome</keyword>
<reference evidence="3" key="1">
    <citation type="submission" date="2015-10" db="EMBL/GenBank/DDBJ databases">
        <authorList>
            <person name="Ju K.-S."/>
            <person name="Doroghazi J.R."/>
            <person name="Metcalf W.W."/>
        </authorList>
    </citation>
    <scope>NUCLEOTIDE SEQUENCE [LARGE SCALE GENOMIC DNA]</scope>
    <source>
        <strain evidence="3">NRRL 3151</strain>
    </source>
</reference>
<accession>A0A0X3USC2</accession>
<evidence type="ECO:0000313" key="2">
    <source>
        <dbReference type="EMBL" id="KUL35458.1"/>
    </source>
</evidence>
<dbReference type="AlphaFoldDB" id="A0A0X3USC2"/>
<dbReference type="SUPFAM" id="SSF50346">
    <property type="entry name" value="PRC-barrel domain"/>
    <property type="match status" value="2"/>
</dbReference>
<evidence type="ECO:0000313" key="3">
    <source>
        <dbReference type="Proteomes" id="UP000053923"/>
    </source>
</evidence>
<dbReference type="OrthoDB" id="4862540at2"/>
<gene>
    <name evidence="2" type="ORF">ADL12_19935</name>
</gene>
<sequence>MTVYMRASEITKKPVVTLAGDDLGQVKDLVFDASTGSIRCFTLAGRGLLAGPLHRALLWRNVHALGPDAVMVRDESALEEDDTAAQPSAKEPAGGNVLGVAIMTRSGARLGTVTDAVVEAGKTPVVAGYEIETPEHRRVLLPVAGPVTVSGERVLVADATAQYRAGDLGGFGTAAESLRIRLKEDSQGD</sequence>
<dbReference type="Pfam" id="PF05239">
    <property type="entry name" value="PRC"/>
    <property type="match status" value="2"/>
</dbReference>
<organism evidence="2 3">
    <name type="scientific">Streptomyces regalis</name>
    <dbReference type="NCBI Taxonomy" id="68262"/>
    <lineage>
        <taxon>Bacteria</taxon>
        <taxon>Bacillati</taxon>
        <taxon>Actinomycetota</taxon>
        <taxon>Actinomycetes</taxon>
        <taxon>Kitasatosporales</taxon>
        <taxon>Streptomycetaceae</taxon>
        <taxon>Streptomyces</taxon>
    </lineage>
</organism>
<dbReference type="InterPro" id="IPR027275">
    <property type="entry name" value="PRC-brl_dom"/>
</dbReference>
<dbReference type="InterPro" id="IPR011033">
    <property type="entry name" value="PRC_barrel-like_sf"/>
</dbReference>
<protein>
    <submittedName>
        <fullName evidence="2">PRC-barrel domain protein</fullName>
    </submittedName>
</protein>
<feature type="domain" description="PRC-barrel" evidence="1">
    <location>
        <begin position="5"/>
        <end position="72"/>
    </location>
</feature>
<comment type="caution">
    <text evidence="2">The sequence shown here is derived from an EMBL/GenBank/DDBJ whole genome shotgun (WGS) entry which is preliminary data.</text>
</comment>
<feature type="domain" description="PRC-barrel" evidence="1">
    <location>
        <begin position="96"/>
        <end position="159"/>
    </location>
</feature>
<name>A0A0X3USC2_9ACTN</name>
<dbReference type="EMBL" id="LLZG01000153">
    <property type="protein sequence ID" value="KUL35458.1"/>
    <property type="molecule type" value="Genomic_DNA"/>
</dbReference>
<dbReference type="Gene3D" id="2.30.30.240">
    <property type="entry name" value="PRC-barrel domain"/>
    <property type="match status" value="1"/>
</dbReference>
<dbReference type="Proteomes" id="UP000053923">
    <property type="component" value="Unassembled WGS sequence"/>
</dbReference>